<proteinExistence type="predicted"/>
<keyword evidence="1" id="KW-1133">Transmembrane helix</keyword>
<gene>
    <name evidence="2" type="ORF">CNECB9_3760036</name>
</gene>
<keyword evidence="1" id="KW-0812">Transmembrane</keyword>
<dbReference type="RefSeq" id="WP_340526908.1">
    <property type="nucleotide sequence ID" value="NZ_FMSH01000308.1"/>
</dbReference>
<name>A0A1K0JH00_CUPNE</name>
<organism evidence="2">
    <name type="scientific">Cupriavidus necator</name>
    <name type="common">Alcaligenes eutrophus</name>
    <name type="synonym">Ralstonia eutropha</name>
    <dbReference type="NCBI Taxonomy" id="106590"/>
    <lineage>
        <taxon>Bacteria</taxon>
        <taxon>Pseudomonadati</taxon>
        <taxon>Pseudomonadota</taxon>
        <taxon>Betaproteobacteria</taxon>
        <taxon>Burkholderiales</taxon>
        <taxon>Burkholderiaceae</taxon>
        <taxon>Cupriavidus</taxon>
    </lineage>
</organism>
<reference evidence="2" key="1">
    <citation type="submission" date="2016-09" db="EMBL/GenBank/DDBJ databases">
        <authorList>
            <person name="Capua I."/>
            <person name="De Benedictis P."/>
            <person name="Joannis T."/>
            <person name="Lombin L.H."/>
            <person name="Cattoli G."/>
        </authorList>
    </citation>
    <scope>NUCLEOTIDE SEQUENCE</scope>
    <source>
        <strain evidence="2">B9</strain>
    </source>
</reference>
<keyword evidence="1" id="KW-0472">Membrane</keyword>
<sequence>MDRIKHIIHVLRTDKEARFYIAGCVAFVLFLCWWGATGHWDDSPYLPSFLR</sequence>
<dbReference type="EMBL" id="FMSH01000308">
    <property type="protein sequence ID" value="SCU77484.1"/>
    <property type="molecule type" value="Genomic_DNA"/>
</dbReference>
<evidence type="ECO:0000313" key="2">
    <source>
        <dbReference type="EMBL" id="SCU77484.1"/>
    </source>
</evidence>
<accession>A0A1K0JH00</accession>
<feature type="transmembrane region" description="Helical" evidence="1">
    <location>
        <begin position="20"/>
        <end position="40"/>
    </location>
</feature>
<dbReference type="AlphaFoldDB" id="A0A1K0JH00"/>
<protein>
    <submittedName>
        <fullName evidence="2">Uncharacterized protein</fullName>
    </submittedName>
</protein>
<evidence type="ECO:0000256" key="1">
    <source>
        <dbReference type="SAM" id="Phobius"/>
    </source>
</evidence>